<dbReference type="Pfam" id="PF01555">
    <property type="entry name" value="N6_N4_Mtase"/>
    <property type="match status" value="1"/>
</dbReference>
<dbReference type="EC" id="2.1.1.113" evidence="4"/>
<evidence type="ECO:0000313" key="7">
    <source>
        <dbReference type="Proteomes" id="UP001523230"/>
    </source>
</evidence>
<keyword evidence="2 4" id="KW-0489">Methyltransferase</keyword>
<dbReference type="InterPro" id="IPR029063">
    <property type="entry name" value="SAM-dependent_MTases_sf"/>
</dbReference>
<protein>
    <recommendedName>
        <fullName evidence="4">Type II methyltransferase</fullName>
        <ecNumber evidence="4">2.1.1.113</ecNumber>
    </recommendedName>
    <alternativeName>
        <fullName evidence="4">N-4 cytosine-specific methyltransferase</fullName>
    </alternativeName>
</protein>
<comment type="caution">
    <text evidence="6">The sequence shown here is derived from an EMBL/GenBank/DDBJ whole genome shotgun (WGS) entry which is preliminary data.</text>
</comment>
<keyword evidence="4" id="KW-0949">S-adenosyl-L-methionine</keyword>
<dbReference type="GO" id="GO:0015667">
    <property type="term" value="F:site-specific DNA-methyltransferase (cytosine-N4-specific) activity"/>
    <property type="evidence" value="ECO:0007669"/>
    <property type="project" value="UniProtKB-EC"/>
</dbReference>
<sequence>MRLEEVNGNIFYNGDCIVGARACIPDDSVDLIVTDPPYGINGDRLHHHYNRDERFVVGGYVEVPASDYGAFSRNWIREAARVLRPGGSIYIVSGYTNLYHILHALRQTDLREVNHIIWRYNFGVYTSRKYVSSHYHILFYEKPGGKRTFNLESRYGTGEKAQDNGSLNYRDREDVWCINREYKPGQAKNKNELPTELLAKMIQYSSNEGDLVCDMFLGGFSTARTAIGLNRRATGFEISGRVFDLKIEELRNTGEGYLLPSLRAPQTGGQENRGLPWTDDDREILVSRFAGLVESGETKRKAVEILGRELGRGRWSIEKMLKIQGVRTGSRQTGPGRGGSGKGV</sequence>
<evidence type="ECO:0000256" key="3">
    <source>
        <dbReference type="ARBA" id="ARBA00022679"/>
    </source>
</evidence>
<proteinExistence type="inferred from homology"/>
<dbReference type="AlphaFoldDB" id="A0ABD4TDP3"/>
<dbReference type="InterPro" id="IPR002941">
    <property type="entry name" value="DNA_methylase_N4/N6"/>
</dbReference>
<dbReference type="EMBL" id="QFDM01000001">
    <property type="protein sequence ID" value="MCM2465512.1"/>
    <property type="molecule type" value="Genomic_DNA"/>
</dbReference>
<comment type="similarity">
    <text evidence="1 4">Belongs to the N(4)/N(6)-methyltransferase family.</text>
</comment>
<evidence type="ECO:0000256" key="4">
    <source>
        <dbReference type="RuleBase" id="RU362026"/>
    </source>
</evidence>
<name>A0ABD4TDP3_9EURY</name>
<keyword evidence="3" id="KW-0808">Transferase</keyword>
<reference evidence="6 7" key="1">
    <citation type="submission" date="2018-05" db="EMBL/GenBank/DDBJ databases">
        <title>Isolation and characterization of genus Methanoculleus species and their viruses from deep sea marine sediment offshore southwestern Taiwan.</title>
        <authorList>
            <person name="Wei W.-H."/>
            <person name="Chen W.-C."/>
            <person name="Lai M.-C."/>
            <person name="Chen S.-C."/>
        </authorList>
    </citation>
    <scope>NUCLEOTIDE SEQUENCE [LARGE SCALE GENOMIC DNA]</scope>
    <source>
        <strain evidence="6 7">CWC-02</strain>
    </source>
</reference>
<dbReference type="PRINTS" id="PR00508">
    <property type="entry name" value="S21N4MTFRASE"/>
</dbReference>
<evidence type="ECO:0000259" key="5">
    <source>
        <dbReference type="Pfam" id="PF01555"/>
    </source>
</evidence>
<dbReference type="InterPro" id="IPR001091">
    <property type="entry name" value="RM_Methyltransferase"/>
</dbReference>
<dbReference type="GO" id="GO:0009307">
    <property type="term" value="P:DNA restriction-modification system"/>
    <property type="evidence" value="ECO:0007669"/>
    <property type="project" value="UniProtKB-KW"/>
</dbReference>
<evidence type="ECO:0000256" key="2">
    <source>
        <dbReference type="ARBA" id="ARBA00022603"/>
    </source>
</evidence>
<accession>A0ABD4TDP3</accession>
<keyword evidence="7" id="KW-1185">Reference proteome</keyword>
<gene>
    <name evidence="6" type="ORF">DIC75_04160</name>
</gene>
<feature type="domain" description="DNA methylase N-4/N-6" evidence="5">
    <location>
        <begin position="29"/>
        <end position="242"/>
    </location>
</feature>
<dbReference type="Gene3D" id="3.40.50.150">
    <property type="entry name" value="Vaccinia Virus protein VP39"/>
    <property type="match status" value="1"/>
</dbReference>
<dbReference type="PROSITE" id="PS00092">
    <property type="entry name" value="N6_MTASE"/>
    <property type="match status" value="1"/>
</dbReference>
<dbReference type="InterPro" id="IPR002052">
    <property type="entry name" value="DNA_methylase_N6_adenine_CS"/>
</dbReference>
<keyword evidence="4" id="KW-0680">Restriction system</keyword>
<dbReference type="Proteomes" id="UP001523230">
    <property type="component" value="Unassembled WGS sequence"/>
</dbReference>
<comment type="catalytic activity">
    <reaction evidence="4">
        <text>a 2'-deoxycytidine in DNA + S-adenosyl-L-methionine = an N(4)-methyl-2'-deoxycytidine in DNA + S-adenosyl-L-homocysteine + H(+)</text>
        <dbReference type="Rhea" id="RHEA:16857"/>
        <dbReference type="Rhea" id="RHEA-COMP:11369"/>
        <dbReference type="Rhea" id="RHEA-COMP:13674"/>
        <dbReference type="ChEBI" id="CHEBI:15378"/>
        <dbReference type="ChEBI" id="CHEBI:57856"/>
        <dbReference type="ChEBI" id="CHEBI:59789"/>
        <dbReference type="ChEBI" id="CHEBI:85452"/>
        <dbReference type="ChEBI" id="CHEBI:137933"/>
        <dbReference type="EC" id="2.1.1.113"/>
    </reaction>
</comment>
<evidence type="ECO:0000313" key="6">
    <source>
        <dbReference type="EMBL" id="MCM2465512.1"/>
    </source>
</evidence>
<dbReference type="SUPFAM" id="SSF53335">
    <property type="entry name" value="S-adenosyl-L-methionine-dependent methyltransferases"/>
    <property type="match status" value="1"/>
</dbReference>
<organism evidence="6 7">
    <name type="scientific">Methanoculleus oceani</name>
    <dbReference type="NCBI Taxonomy" id="2184756"/>
    <lineage>
        <taxon>Archaea</taxon>
        <taxon>Methanobacteriati</taxon>
        <taxon>Methanobacteriota</taxon>
        <taxon>Stenosarchaea group</taxon>
        <taxon>Methanomicrobia</taxon>
        <taxon>Methanomicrobiales</taxon>
        <taxon>Methanomicrobiaceae</taxon>
        <taxon>Methanoculleus</taxon>
    </lineage>
</organism>
<dbReference type="GO" id="GO:0032259">
    <property type="term" value="P:methylation"/>
    <property type="evidence" value="ECO:0007669"/>
    <property type="project" value="UniProtKB-KW"/>
</dbReference>
<evidence type="ECO:0000256" key="1">
    <source>
        <dbReference type="ARBA" id="ARBA00006594"/>
    </source>
</evidence>